<dbReference type="AlphaFoldDB" id="A0A918KAF9"/>
<evidence type="ECO:0000313" key="1">
    <source>
        <dbReference type="EMBL" id="GGX56729.1"/>
    </source>
</evidence>
<proteinExistence type="predicted"/>
<dbReference type="Proteomes" id="UP000600865">
    <property type="component" value="Unassembled WGS sequence"/>
</dbReference>
<keyword evidence="2" id="KW-1185">Reference proteome</keyword>
<accession>A0A918KAF9</accession>
<organism evidence="1 2">
    <name type="scientific">Litorimonas cladophorae</name>
    <dbReference type="NCBI Taxonomy" id="1220491"/>
    <lineage>
        <taxon>Bacteria</taxon>
        <taxon>Pseudomonadati</taxon>
        <taxon>Pseudomonadota</taxon>
        <taxon>Alphaproteobacteria</taxon>
        <taxon>Maricaulales</taxon>
        <taxon>Robiginitomaculaceae</taxon>
    </lineage>
</organism>
<dbReference type="EMBL" id="BMYV01000001">
    <property type="protein sequence ID" value="GGX56729.1"/>
    <property type="molecule type" value="Genomic_DNA"/>
</dbReference>
<sequence length="105" mass="11620">MPIAMAAWGASVKSPDELAIFLKSMVCKYAGVRPNFGNTSEAAENPMMQIMKRNTEMIDTPKALSLASSVGFEKMKRMRIKMTPQYKNMIAFPGRVAFSANANRP</sequence>
<comment type="caution">
    <text evidence="1">The sequence shown here is derived from an EMBL/GenBank/DDBJ whole genome shotgun (WGS) entry which is preliminary data.</text>
</comment>
<name>A0A918KAF9_9PROT</name>
<evidence type="ECO:0000313" key="2">
    <source>
        <dbReference type="Proteomes" id="UP000600865"/>
    </source>
</evidence>
<reference evidence="1 2" key="1">
    <citation type="journal article" date="2014" name="Int. J. Syst. Evol. Microbiol.">
        <title>Complete genome sequence of Corynebacterium casei LMG S-19264T (=DSM 44701T), isolated from a smear-ripened cheese.</title>
        <authorList>
            <consortium name="US DOE Joint Genome Institute (JGI-PGF)"/>
            <person name="Walter F."/>
            <person name="Albersmeier A."/>
            <person name="Kalinowski J."/>
            <person name="Ruckert C."/>
        </authorList>
    </citation>
    <scope>NUCLEOTIDE SEQUENCE [LARGE SCALE GENOMIC DNA]</scope>
    <source>
        <strain evidence="1 2">KCTC 23968</strain>
    </source>
</reference>
<protein>
    <submittedName>
        <fullName evidence="1">Uncharacterized protein</fullName>
    </submittedName>
</protein>
<gene>
    <name evidence="1" type="ORF">GCM10011309_01980</name>
</gene>